<protein>
    <submittedName>
        <fullName evidence="1">Uncharacterized protein</fullName>
    </submittedName>
</protein>
<name>X1CBD8_9ZZZZ</name>
<reference evidence="1" key="1">
    <citation type="journal article" date="2014" name="Front. Microbiol.">
        <title>High frequency of phylogenetically diverse reductive dehalogenase-homologous genes in deep subseafloor sedimentary metagenomes.</title>
        <authorList>
            <person name="Kawai M."/>
            <person name="Futagami T."/>
            <person name="Toyoda A."/>
            <person name="Takaki Y."/>
            <person name="Nishi S."/>
            <person name="Hori S."/>
            <person name="Arai W."/>
            <person name="Tsubouchi T."/>
            <person name="Morono Y."/>
            <person name="Uchiyama I."/>
            <person name="Ito T."/>
            <person name="Fujiyama A."/>
            <person name="Inagaki F."/>
            <person name="Takami H."/>
        </authorList>
    </citation>
    <scope>NUCLEOTIDE SEQUENCE</scope>
    <source>
        <strain evidence="1">Expedition CK06-06</strain>
    </source>
</reference>
<feature type="non-terminal residue" evidence="1">
    <location>
        <position position="1"/>
    </location>
</feature>
<proteinExistence type="predicted"/>
<accession>X1CBD8</accession>
<evidence type="ECO:0000313" key="1">
    <source>
        <dbReference type="EMBL" id="GAH05471.1"/>
    </source>
</evidence>
<organism evidence="1">
    <name type="scientific">marine sediment metagenome</name>
    <dbReference type="NCBI Taxonomy" id="412755"/>
    <lineage>
        <taxon>unclassified sequences</taxon>
        <taxon>metagenomes</taxon>
        <taxon>ecological metagenomes</taxon>
    </lineage>
</organism>
<dbReference type="EMBL" id="BART01038380">
    <property type="protein sequence ID" value="GAH05471.1"/>
    <property type="molecule type" value="Genomic_DNA"/>
</dbReference>
<gene>
    <name evidence="1" type="ORF">S01H4_63689</name>
</gene>
<dbReference type="AlphaFoldDB" id="X1CBD8"/>
<comment type="caution">
    <text evidence="1">The sequence shown here is derived from an EMBL/GenBank/DDBJ whole genome shotgun (WGS) entry which is preliminary data.</text>
</comment>
<sequence>DAPHEHDWAVANICSMSPYTGSYFPLNQDYYTRYASLEGLTEKEISKLKYVIEYVLKKLYIKNEGKMLILKSPFYYVLEIKKMIWEYSFKHGDVSVVRIPHILSSQVHHRLISHELMDP</sequence>